<dbReference type="OrthoDB" id="7618701at2"/>
<evidence type="ECO:0000313" key="2">
    <source>
        <dbReference type="Proteomes" id="UP000025061"/>
    </source>
</evidence>
<dbReference type="Proteomes" id="UP000025061">
    <property type="component" value="Unassembled WGS sequence"/>
</dbReference>
<proteinExistence type="predicted"/>
<sequence>MTQRILTTLRSLALFGVSLGFRKANIAERHPEPIMGALRPDEENDAWLFDRSETNLASGAYMLEQEYSRVSGALSSLRSVLSSLARVPEATEAAYSAPYDAPLATDPMLFDEDRAPIPVLTNVVPFEDDDLFVEHTFALPRAGAGHHHAQSVEALQRVA</sequence>
<dbReference type="EMBL" id="ARYI01000002">
    <property type="protein sequence ID" value="KCZ95917.1"/>
    <property type="molecule type" value="Genomic_DNA"/>
</dbReference>
<name>A0A059FZL2_9PROT</name>
<comment type="caution">
    <text evidence="1">The sequence shown here is derived from an EMBL/GenBank/DDBJ whole genome shotgun (WGS) entry which is preliminary data.</text>
</comment>
<dbReference type="RefSeq" id="WP_011646147.1">
    <property type="nucleotide sequence ID" value="NZ_ARYI01000002.1"/>
</dbReference>
<keyword evidence="2" id="KW-1185">Reference proteome</keyword>
<dbReference type="PATRIC" id="fig|1280951.3.peg.829"/>
<accession>A0A059FZL2</accession>
<evidence type="ECO:0000313" key="1">
    <source>
        <dbReference type="EMBL" id="KCZ95917.1"/>
    </source>
</evidence>
<organism evidence="1 2">
    <name type="scientific">Hyphomonas hirschiana VP5</name>
    <dbReference type="NCBI Taxonomy" id="1280951"/>
    <lineage>
        <taxon>Bacteria</taxon>
        <taxon>Pseudomonadati</taxon>
        <taxon>Pseudomonadota</taxon>
        <taxon>Alphaproteobacteria</taxon>
        <taxon>Hyphomonadales</taxon>
        <taxon>Hyphomonadaceae</taxon>
        <taxon>Hyphomonas</taxon>
    </lineage>
</organism>
<gene>
    <name evidence="1" type="ORF">HHI_04062</name>
</gene>
<dbReference type="AlphaFoldDB" id="A0A059FZL2"/>
<reference evidence="1 2" key="1">
    <citation type="submission" date="2013-04" db="EMBL/GenBank/DDBJ databases">
        <title>Hyphomonas hirschiana VP5 Genome Sequencing.</title>
        <authorList>
            <person name="Lai Q."/>
            <person name="Shao Z."/>
        </authorList>
    </citation>
    <scope>NUCLEOTIDE SEQUENCE [LARGE SCALE GENOMIC DNA]</scope>
    <source>
        <strain evidence="1 2">VP5</strain>
    </source>
</reference>
<protein>
    <submittedName>
        <fullName evidence="1">Uncharacterized protein</fullName>
    </submittedName>
</protein>